<accession>A0A8J2P0T1</accession>
<protein>
    <submittedName>
        <fullName evidence="1">Uncharacterized protein</fullName>
    </submittedName>
</protein>
<name>A0A8J2P0T1_9HEXA</name>
<reference evidence="1" key="1">
    <citation type="submission" date="2021-06" db="EMBL/GenBank/DDBJ databases">
        <authorList>
            <person name="Hodson N. C."/>
            <person name="Mongue J. A."/>
            <person name="Jaron S. K."/>
        </authorList>
    </citation>
    <scope>NUCLEOTIDE SEQUENCE</scope>
</reference>
<organism evidence="1 2">
    <name type="scientific">Allacma fusca</name>
    <dbReference type="NCBI Taxonomy" id="39272"/>
    <lineage>
        <taxon>Eukaryota</taxon>
        <taxon>Metazoa</taxon>
        <taxon>Ecdysozoa</taxon>
        <taxon>Arthropoda</taxon>
        <taxon>Hexapoda</taxon>
        <taxon>Collembola</taxon>
        <taxon>Symphypleona</taxon>
        <taxon>Sminthuridae</taxon>
        <taxon>Allacma</taxon>
    </lineage>
</organism>
<proteinExistence type="predicted"/>
<keyword evidence="2" id="KW-1185">Reference proteome</keyword>
<evidence type="ECO:0000313" key="2">
    <source>
        <dbReference type="Proteomes" id="UP000708208"/>
    </source>
</evidence>
<evidence type="ECO:0000313" key="1">
    <source>
        <dbReference type="EMBL" id="CAG7721485.1"/>
    </source>
</evidence>
<gene>
    <name evidence="1" type="ORF">AFUS01_LOCUS10699</name>
</gene>
<feature type="non-terminal residue" evidence="1">
    <location>
        <position position="1"/>
    </location>
</feature>
<dbReference type="Proteomes" id="UP000708208">
    <property type="component" value="Unassembled WGS sequence"/>
</dbReference>
<dbReference type="EMBL" id="CAJVCH010079988">
    <property type="protein sequence ID" value="CAG7721485.1"/>
    <property type="molecule type" value="Genomic_DNA"/>
</dbReference>
<comment type="caution">
    <text evidence="1">The sequence shown here is derived from an EMBL/GenBank/DDBJ whole genome shotgun (WGS) entry which is preliminary data.</text>
</comment>
<sequence>QIHIAKIFFLGWV</sequence>